<keyword evidence="3" id="KW-1185">Reference proteome</keyword>
<evidence type="ECO:0000256" key="1">
    <source>
        <dbReference type="SAM" id="MobiDB-lite"/>
    </source>
</evidence>
<protein>
    <submittedName>
        <fullName evidence="2">Beta-L-arabinofuranosidase, GH127</fullName>
    </submittedName>
</protein>
<sequence length="84" mass="9202">MTTDFVGLGPGASRDFTPKNGTTCCEGTGLENATKYQDSVYFAREDRSALYVNLYLPSTLRWSSREVTIEQVASFRTSSTAGYG</sequence>
<gene>
    <name evidence="2" type="ORF">SAMN04487820_103287</name>
</gene>
<dbReference type="PANTHER" id="PTHR31151:SF0">
    <property type="entry name" value="PROLINE-TRNA LIGASE (DUF1680)"/>
    <property type="match status" value="1"/>
</dbReference>
<name>A0A1G8Y6W2_ACTMZ</name>
<evidence type="ECO:0000313" key="3">
    <source>
        <dbReference type="Proteomes" id="UP000199213"/>
    </source>
</evidence>
<evidence type="ECO:0000313" key="2">
    <source>
        <dbReference type="EMBL" id="SDJ98542.1"/>
    </source>
</evidence>
<feature type="region of interest" description="Disordered" evidence="1">
    <location>
        <begin position="1"/>
        <end position="21"/>
    </location>
</feature>
<dbReference type="Proteomes" id="UP000199213">
    <property type="component" value="Unassembled WGS sequence"/>
</dbReference>
<dbReference type="AlphaFoldDB" id="A0A1G8Y6W2"/>
<dbReference type="PANTHER" id="PTHR31151">
    <property type="entry name" value="PROLINE-TRNA LIGASE (DUF1680)"/>
    <property type="match status" value="1"/>
</dbReference>
<organism evidence="2 3">
    <name type="scientific">Actinopolyspora mzabensis</name>
    <dbReference type="NCBI Taxonomy" id="995066"/>
    <lineage>
        <taxon>Bacteria</taxon>
        <taxon>Bacillati</taxon>
        <taxon>Actinomycetota</taxon>
        <taxon>Actinomycetes</taxon>
        <taxon>Actinopolysporales</taxon>
        <taxon>Actinopolysporaceae</taxon>
        <taxon>Actinopolyspora</taxon>
    </lineage>
</organism>
<proteinExistence type="predicted"/>
<accession>A0A1G8Y6W2</accession>
<reference evidence="3" key="1">
    <citation type="submission" date="2016-10" db="EMBL/GenBank/DDBJ databases">
        <authorList>
            <person name="Varghese N."/>
            <person name="Submissions S."/>
        </authorList>
    </citation>
    <scope>NUCLEOTIDE SEQUENCE [LARGE SCALE GENOMIC DNA]</scope>
    <source>
        <strain evidence="3">DSM 45460</strain>
    </source>
</reference>
<dbReference type="EMBL" id="FNFM01000003">
    <property type="protein sequence ID" value="SDJ98542.1"/>
    <property type="molecule type" value="Genomic_DNA"/>
</dbReference>
<dbReference type="RefSeq" id="WP_342745333.1">
    <property type="nucleotide sequence ID" value="NZ_FNFM01000003.1"/>
</dbReference>